<name>A0A8K0W6S3_9HYPO</name>
<keyword evidence="3" id="KW-1185">Reference proteome</keyword>
<dbReference type="OrthoDB" id="10274652at2759"/>
<organism evidence="2 3">
    <name type="scientific">Fusarium tricinctum</name>
    <dbReference type="NCBI Taxonomy" id="61284"/>
    <lineage>
        <taxon>Eukaryota</taxon>
        <taxon>Fungi</taxon>
        <taxon>Dikarya</taxon>
        <taxon>Ascomycota</taxon>
        <taxon>Pezizomycotina</taxon>
        <taxon>Sordariomycetes</taxon>
        <taxon>Hypocreomycetidae</taxon>
        <taxon>Hypocreales</taxon>
        <taxon>Nectriaceae</taxon>
        <taxon>Fusarium</taxon>
        <taxon>Fusarium tricinctum species complex</taxon>
    </lineage>
</organism>
<evidence type="ECO:0000256" key="1">
    <source>
        <dbReference type="SAM" id="SignalP"/>
    </source>
</evidence>
<dbReference type="Proteomes" id="UP000813427">
    <property type="component" value="Unassembled WGS sequence"/>
</dbReference>
<dbReference type="EMBL" id="JAGPXF010000008">
    <property type="protein sequence ID" value="KAH7232833.1"/>
    <property type="molecule type" value="Genomic_DNA"/>
</dbReference>
<accession>A0A8K0W6S3</accession>
<evidence type="ECO:0008006" key="4">
    <source>
        <dbReference type="Google" id="ProtNLM"/>
    </source>
</evidence>
<feature type="chain" id="PRO_5035446552" description="Ecp2 effector protein domain-containing protein" evidence="1">
    <location>
        <begin position="20"/>
        <end position="153"/>
    </location>
</feature>
<sequence length="153" mass="16659">MVAFPIFLTLAACVSAVMGEGCFSNKKDIPFSALKEGDPMPAVHAAIDSFCNGFIQDNHIPNPMKDWKVCYTAYARSMTLAVNRYLEGGVTPDAERCKAGLKGAALCEYGGIHILDGDHYPWYSFESKGHWEYTADPNDGPCDPGLAWGGNIF</sequence>
<comment type="caution">
    <text evidence="2">The sequence shown here is derived from an EMBL/GenBank/DDBJ whole genome shotgun (WGS) entry which is preliminary data.</text>
</comment>
<evidence type="ECO:0000313" key="3">
    <source>
        <dbReference type="Proteomes" id="UP000813427"/>
    </source>
</evidence>
<keyword evidence="1" id="KW-0732">Signal</keyword>
<protein>
    <recommendedName>
        <fullName evidence="4">Ecp2 effector protein domain-containing protein</fullName>
    </recommendedName>
</protein>
<reference evidence="2" key="1">
    <citation type="journal article" date="2021" name="Nat. Commun.">
        <title>Genetic determinants of endophytism in the Arabidopsis root mycobiome.</title>
        <authorList>
            <person name="Mesny F."/>
            <person name="Miyauchi S."/>
            <person name="Thiergart T."/>
            <person name="Pickel B."/>
            <person name="Atanasova L."/>
            <person name="Karlsson M."/>
            <person name="Huettel B."/>
            <person name="Barry K.W."/>
            <person name="Haridas S."/>
            <person name="Chen C."/>
            <person name="Bauer D."/>
            <person name="Andreopoulos W."/>
            <person name="Pangilinan J."/>
            <person name="LaButti K."/>
            <person name="Riley R."/>
            <person name="Lipzen A."/>
            <person name="Clum A."/>
            <person name="Drula E."/>
            <person name="Henrissat B."/>
            <person name="Kohler A."/>
            <person name="Grigoriev I.V."/>
            <person name="Martin F.M."/>
            <person name="Hacquard S."/>
        </authorList>
    </citation>
    <scope>NUCLEOTIDE SEQUENCE</scope>
    <source>
        <strain evidence="2">MPI-SDFR-AT-0068</strain>
    </source>
</reference>
<gene>
    <name evidence="2" type="ORF">BKA59DRAFT_487401</name>
</gene>
<feature type="signal peptide" evidence="1">
    <location>
        <begin position="1"/>
        <end position="19"/>
    </location>
</feature>
<proteinExistence type="predicted"/>
<evidence type="ECO:0000313" key="2">
    <source>
        <dbReference type="EMBL" id="KAH7232833.1"/>
    </source>
</evidence>
<dbReference type="AlphaFoldDB" id="A0A8K0W6S3"/>